<feature type="region of interest" description="Disordered" evidence="1">
    <location>
        <begin position="1"/>
        <end position="83"/>
    </location>
</feature>
<evidence type="ECO:0000256" key="2">
    <source>
        <dbReference type="SAM" id="Phobius"/>
    </source>
</evidence>
<dbReference type="Proteomes" id="UP000186406">
    <property type="component" value="Unassembled WGS sequence"/>
</dbReference>
<keyword evidence="4" id="KW-1185">Reference proteome</keyword>
<dbReference type="RefSeq" id="WP_210215374.1">
    <property type="nucleotide sequence ID" value="NZ_FRXO01000001.1"/>
</dbReference>
<evidence type="ECO:0000313" key="3">
    <source>
        <dbReference type="EMBL" id="SHO60258.1"/>
    </source>
</evidence>
<feature type="transmembrane region" description="Helical" evidence="2">
    <location>
        <begin position="203"/>
        <end position="220"/>
    </location>
</feature>
<evidence type="ECO:0000256" key="1">
    <source>
        <dbReference type="SAM" id="MobiDB-lite"/>
    </source>
</evidence>
<keyword evidence="2" id="KW-0812">Transmembrane</keyword>
<dbReference type="EMBL" id="FRXO01000001">
    <property type="protein sequence ID" value="SHO60258.1"/>
    <property type="molecule type" value="Genomic_DNA"/>
</dbReference>
<sequence>MTNASPDIAGSPAASGAAPPGARQADDGDGVASRRPGFFARLFGARAEGEGRRRRRRPSPAAPIGKGNPVGPRRRAEPLSGGVPQIDDSAIDWKITFVSADYWSWERILTWYMRFNAILWMAMGLYMWARITGFLPWRGHFFWDMPIEWRSAIVYYGVLDLVVSVGLWLAAPWGVVIWLFTIVSQIVTHSAFSEIFGERPFRIPFYAVTVFFYVLLAFRVRRTRR</sequence>
<keyword evidence="2" id="KW-0472">Membrane</keyword>
<organism evidence="3 4">
    <name type="scientific">Pseudoxanthobacter soli DSM 19599</name>
    <dbReference type="NCBI Taxonomy" id="1123029"/>
    <lineage>
        <taxon>Bacteria</taxon>
        <taxon>Pseudomonadati</taxon>
        <taxon>Pseudomonadota</taxon>
        <taxon>Alphaproteobacteria</taxon>
        <taxon>Hyphomicrobiales</taxon>
        <taxon>Segnochrobactraceae</taxon>
        <taxon>Pseudoxanthobacter</taxon>
    </lineage>
</organism>
<dbReference type="Pfam" id="PF19660">
    <property type="entry name" value="DUF6163"/>
    <property type="match status" value="1"/>
</dbReference>
<dbReference type="InterPro" id="IPR046161">
    <property type="entry name" value="DUF6163"/>
</dbReference>
<gene>
    <name evidence="3" type="ORF">SAMN02745172_00232</name>
</gene>
<name>A0A1M7Z5N6_9HYPH</name>
<feature type="compositionally biased region" description="Low complexity" evidence="1">
    <location>
        <begin position="1"/>
        <end position="22"/>
    </location>
</feature>
<dbReference type="STRING" id="1123029.SAMN02745172_00232"/>
<reference evidence="3 4" key="1">
    <citation type="submission" date="2016-12" db="EMBL/GenBank/DDBJ databases">
        <authorList>
            <person name="Song W.-J."/>
            <person name="Kurnit D.M."/>
        </authorList>
    </citation>
    <scope>NUCLEOTIDE SEQUENCE [LARGE SCALE GENOMIC DNA]</scope>
    <source>
        <strain evidence="3 4">DSM 19599</strain>
    </source>
</reference>
<proteinExistence type="predicted"/>
<keyword evidence="2" id="KW-1133">Transmembrane helix</keyword>
<feature type="transmembrane region" description="Helical" evidence="2">
    <location>
        <begin position="149"/>
        <end position="169"/>
    </location>
</feature>
<protein>
    <submittedName>
        <fullName evidence="3">Uncharacterized protein</fullName>
    </submittedName>
</protein>
<accession>A0A1M7Z5N6</accession>
<feature type="transmembrane region" description="Helical" evidence="2">
    <location>
        <begin position="111"/>
        <end position="129"/>
    </location>
</feature>
<dbReference type="AlphaFoldDB" id="A0A1M7Z5N6"/>
<feature type="transmembrane region" description="Helical" evidence="2">
    <location>
        <begin position="176"/>
        <end position="197"/>
    </location>
</feature>
<evidence type="ECO:0000313" key="4">
    <source>
        <dbReference type="Proteomes" id="UP000186406"/>
    </source>
</evidence>